<dbReference type="SUPFAM" id="SSF48264">
    <property type="entry name" value="Cytochrome P450"/>
    <property type="match status" value="1"/>
</dbReference>
<evidence type="ECO:0000313" key="9">
    <source>
        <dbReference type="Proteomes" id="UP000054342"/>
    </source>
</evidence>
<dbReference type="GO" id="GO:0020037">
    <property type="term" value="F:heme binding"/>
    <property type="evidence" value="ECO:0007669"/>
    <property type="project" value="InterPro"/>
</dbReference>
<dbReference type="AlphaFoldDB" id="A0A0D2F7D2"/>
<dbReference type="Gene3D" id="1.10.630.10">
    <property type="entry name" value="Cytochrome P450"/>
    <property type="match status" value="1"/>
</dbReference>
<dbReference type="InterPro" id="IPR017972">
    <property type="entry name" value="Cyt_P450_CS"/>
</dbReference>
<keyword evidence="6" id="KW-0503">Monooxygenase</keyword>
<dbReference type="Pfam" id="PF00067">
    <property type="entry name" value="p450"/>
    <property type="match status" value="1"/>
</dbReference>
<evidence type="ECO:0000256" key="2">
    <source>
        <dbReference type="ARBA" id="ARBA00022723"/>
    </source>
</evidence>
<keyword evidence="7" id="KW-0472">Membrane</keyword>
<reference evidence="8 9" key="1">
    <citation type="submission" date="2015-01" db="EMBL/GenBank/DDBJ databases">
        <title>The Genome Sequence of Exophiala xenobiotica CBS118157.</title>
        <authorList>
            <consortium name="The Broad Institute Genomics Platform"/>
            <person name="Cuomo C."/>
            <person name="de Hoog S."/>
            <person name="Gorbushina A."/>
            <person name="Stielow B."/>
            <person name="Teixiera M."/>
            <person name="Abouelleil A."/>
            <person name="Chapman S.B."/>
            <person name="Priest M."/>
            <person name="Young S.K."/>
            <person name="Wortman J."/>
            <person name="Nusbaum C."/>
            <person name="Birren B."/>
        </authorList>
    </citation>
    <scope>NUCLEOTIDE SEQUENCE [LARGE SCALE GENOMIC DNA]</scope>
    <source>
        <strain evidence="8 9">CBS 118157</strain>
    </source>
</reference>
<dbReference type="PANTHER" id="PTHR24305">
    <property type="entry name" value="CYTOCHROME P450"/>
    <property type="match status" value="1"/>
</dbReference>
<keyword evidence="3 6" id="KW-0560">Oxidoreductase</keyword>
<evidence type="ECO:0000256" key="3">
    <source>
        <dbReference type="ARBA" id="ARBA00023002"/>
    </source>
</evidence>
<name>A0A0D2F7D2_9EURO</name>
<accession>A0A0D2F7D2</accession>
<keyword evidence="5 6" id="KW-0349">Heme</keyword>
<comment type="similarity">
    <text evidence="6">Belongs to the cytochrome P450 family.</text>
</comment>
<keyword evidence="9" id="KW-1185">Reference proteome</keyword>
<dbReference type="Proteomes" id="UP000054342">
    <property type="component" value="Unassembled WGS sequence"/>
</dbReference>
<dbReference type="InterPro" id="IPR036396">
    <property type="entry name" value="Cyt_P450_sf"/>
</dbReference>
<keyword evidence="2 5" id="KW-0479">Metal-binding</keyword>
<dbReference type="InterPro" id="IPR050121">
    <property type="entry name" value="Cytochrome_P450_monoxygenase"/>
</dbReference>
<comment type="cofactor">
    <cofactor evidence="1 5">
        <name>heme</name>
        <dbReference type="ChEBI" id="CHEBI:30413"/>
    </cofactor>
</comment>
<dbReference type="GeneID" id="25326561"/>
<feature type="transmembrane region" description="Helical" evidence="7">
    <location>
        <begin position="6"/>
        <end position="23"/>
    </location>
</feature>
<sequence>MVVLNIWLLLCSLPFLYITYIALNRTHRLFINYRAAQKFGIPIKILPFNRQDNVWLFTWRYFYRLIKALPFGLGSWIDYSFHGWNVNIRFKPHEDLGDVFCFVTPNQNEITFIDPLAGLELEAKYKTWHKPQQHYHIFDLYGRNLLTANGDEWQRHRKITSPAFREVNYKLVWNEALQQAGKMFRIARQRSQGQGHNLMEDVRNDCIIMAMHVLSAVGFGHRYDFETGLRQIPPGHRVSFSATMWFIFTRFLRIVAFRHVKLPPALTPRWLQDIKVHLDEFKQYMDEAIDRQRKSGQSHLGSGADLINAFIQANEVAKSEDKNLLTPAGKRSYLSDSELYGNMFILNLTGFEPPANAAMHVLPFLAAHREVQDWAGEEVDAVIGEVGTLEYEEVFPRLLRCQAVLYETLRFWGPLGDTTRICLNEPQVLGVGGRDLLIPPGVHVNWDFAGSQTDPRWWGQDAMEWRPQRWISVDRVTGCEGFGAPSGEGEMAFNAWSGGPRACPGKKFSQVEIVAMIATLLRSYRLKPMTVPGTKMRTEEDARRELLSVTNDLELPIRVKAERLRDTGIVFLDR</sequence>
<evidence type="ECO:0000256" key="1">
    <source>
        <dbReference type="ARBA" id="ARBA00001971"/>
    </source>
</evidence>
<dbReference type="GO" id="GO:0005506">
    <property type="term" value="F:iron ion binding"/>
    <property type="evidence" value="ECO:0007669"/>
    <property type="project" value="InterPro"/>
</dbReference>
<dbReference type="OrthoDB" id="1470350at2759"/>
<keyword evidence="7" id="KW-0812">Transmembrane</keyword>
<dbReference type="RefSeq" id="XP_013316533.1">
    <property type="nucleotide sequence ID" value="XM_013461079.1"/>
</dbReference>
<proteinExistence type="inferred from homology"/>
<keyword evidence="7" id="KW-1133">Transmembrane helix</keyword>
<dbReference type="GO" id="GO:0004497">
    <property type="term" value="F:monooxygenase activity"/>
    <property type="evidence" value="ECO:0007669"/>
    <property type="project" value="UniProtKB-KW"/>
</dbReference>
<evidence type="ECO:0000256" key="7">
    <source>
        <dbReference type="SAM" id="Phobius"/>
    </source>
</evidence>
<gene>
    <name evidence="8" type="ORF">PV05_04653</name>
</gene>
<evidence type="ECO:0008006" key="10">
    <source>
        <dbReference type="Google" id="ProtNLM"/>
    </source>
</evidence>
<evidence type="ECO:0000256" key="5">
    <source>
        <dbReference type="PIRSR" id="PIRSR602401-1"/>
    </source>
</evidence>
<keyword evidence="4 5" id="KW-0408">Iron</keyword>
<organism evidence="8 9">
    <name type="scientific">Exophiala xenobiotica</name>
    <dbReference type="NCBI Taxonomy" id="348802"/>
    <lineage>
        <taxon>Eukaryota</taxon>
        <taxon>Fungi</taxon>
        <taxon>Dikarya</taxon>
        <taxon>Ascomycota</taxon>
        <taxon>Pezizomycotina</taxon>
        <taxon>Eurotiomycetes</taxon>
        <taxon>Chaetothyriomycetidae</taxon>
        <taxon>Chaetothyriales</taxon>
        <taxon>Herpotrichiellaceae</taxon>
        <taxon>Exophiala</taxon>
    </lineage>
</organism>
<dbReference type="STRING" id="348802.A0A0D2F7D2"/>
<dbReference type="EMBL" id="KN847319">
    <property type="protein sequence ID" value="KIW55949.1"/>
    <property type="molecule type" value="Genomic_DNA"/>
</dbReference>
<dbReference type="PRINTS" id="PR00463">
    <property type="entry name" value="EP450I"/>
</dbReference>
<dbReference type="InterPro" id="IPR002401">
    <property type="entry name" value="Cyt_P450_E_grp-I"/>
</dbReference>
<evidence type="ECO:0000256" key="4">
    <source>
        <dbReference type="ARBA" id="ARBA00023004"/>
    </source>
</evidence>
<evidence type="ECO:0000256" key="6">
    <source>
        <dbReference type="RuleBase" id="RU000461"/>
    </source>
</evidence>
<dbReference type="HOGENOM" id="CLU_001570_25_2_1"/>
<feature type="binding site" description="axial binding residue" evidence="5">
    <location>
        <position position="503"/>
    </location>
    <ligand>
        <name>heme</name>
        <dbReference type="ChEBI" id="CHEBI:30413"/>
    </ligand>
    <ligandPart>
        <name>Fe</name>
        <dbReference type="ChEBI" id="CHEBI:18248"/>
    </ligandPart>
</feature>
<protein>
    <recommendedName>
        <fullName evidence="10">Cytochrome P450</fullName>
    </recommendedName>
</protein>
<dbReference type="InterPro" id="IPR001128">
    <property type="entry name" value="Cyt_P450"/>
</dbReference>
<dbReference type="PANTHER" id="PTHR24305:SF223">
    <property type="entry name" value="CYTOCHROME P450-DIT2"/>
    <property type="match status" value="1"/>
</dbReference>
<dbReference type="PROSITE" id="PS00086">
    <property type="entry name" value="CYTOCHROME_P450"/>
    <property type="match status" value="1"/>
</dbReference>
<evidence type="ECO:0000313" key="8">
    <source>
        <dbReference type="EMBL" id="KIW55949.1"/>
    </source>
</evidence>
<dbReference type="GO" id="GO:0016705">
    <property type="term" value="F:oxidoreductase activity, acting on paired donors, with incorporation or reduction of molecular oxygen"/>
    <property type="evidence" value="ECO:0007669"/>
    <property type="project" value="InterPro"/>
</dbReference>